<keyword evidence="5 13" id="KW-0479">Metal-binding</keyword>
<dbReference type="SMART" id="SM00239">
    <property type="entry name" value="C2"/>
    <property type="match status" value="2"/>
</dbReference>
<reference evidence="16" key="1">
    <citation type="submission" date="2023-07" db="EMBL/GenBank/DDBJ databases">
        <title>Chromosome-level Genome Assembly of Striped Snakehead (Channa striata).</title>
        <authorList>
            <person name="Liu H."/>
        </authorList>
    </citation>
    <scope>NUCLEOTIDE SEQUENCE</scope>
    <source>
        <strain evidence="16">Gz</strain>
        <tissue evidence="16">Muscle</tissue>
    </source>
</reference>
<feature type="region of interest" description="Disordered" evidence="14">
    <location>
        <begin position="80"/>
        <end position="126"/>
    </location>
</feature>
<dbReference type="PROSITE" id="PS50004">
    <property type="entry name" value="C2"/>
    <property type="match status" value="1"/>
</dbReference>
<evidence type="ECO:0000256" key="11">
    <source>
        <dbReference type="ARBA" id="ARBA00023180"/>
    </source>
</evidence>
<dbReference type="GO" id="GO:0048488">
    <property type="term" value="P:synaptic vesicle endocytosis"/>
    <property type="evidence" value="ECO:0007669"/>
    <property type="project" value="TreeGrafter"/>
</dbReference>
<evidence type="ECO:0000256" key="3">
    <source>
        <dbReference type="ARBA" id="ARBA00006996"/>
    </source>
</evidence>
<evidence type="ECO:0000259" key="15">
    <source>
        <dbReference type="PROSITE" id="PS50004"/>
    </source>
</evidence>
<dbReference type="GO" id="GO:0042584">
    <property type="term" value="C:chromaffin granule membrane"/>
    <property type="evidence" value="ECO:0007669"/>
    <property type="project" value="UniProtKB-SubCell"/>
</dbReference>
<feature type="compositionally biased region" description="Basic and acidic residues" evidence="14">
    <location>
        <begin position="109"/>
        <end position="126"/>
    </location>
</feature>
<dbReference type="GO" id="GO:0048791">
    <property type="term" value="P:calcium ion-regulated exocytosis of neurotransmitter"/>
    <property type="evidence" value="ECO:0007669"/>
    <property type="project" value="TreeGrafter"/>
</dbReference>
<sequence length="392" mass="43791">MTGNNGAAPSTPAIQPHLPNVTTTPSQKHSGNHNLNKFMSELRSIHMPSWAIAAVCIASLCLVLSCAMCVWKKCLKKKDKDKEKDQKKGKEKSKGACDTEMVGGYTESMKGEGNKETELSDNEPKEEEKLGRLHFTLDYNFTDNTLVVGILQAAELPAMDVGGSSDPYVKLYLLPDKKKKFETKVPYTELGGKTLVMTVYDFDRFSKHDAIGVVKIPMSSVDFSQSLQEWRDLQKAEKEENERLGDICLSLRYVPTAGKLTVVVLEAKNLKKMDVGGLSDPYVKIHLMQNGKRLKKKKTTIKKNTLNPYYNESFSFEVPCEHIEKVQVAVTVLDYDKIGKNDAIGKVLLGGNSTGTEQRHWADMLANPRRPVAQWHSLQPEDEVNVLISSKK</sequence>
<dbReference type="GO" id="GO:0005509">
    <property type="term" value="F:calcium ion binding"/>
    <property type="evidence" value="ECO:0007669"/>
    <property type="project" value="UniProtKB-UniRule"/>
</dbReference>
<evidence type="ECO:0000256" key="10">
    <source>
        <dbReference type="ARBA" id="ARBA00023136"/>
    </source>
</evidence>
<keyword evidence="17" id="KW-1185">Reference proteome</keyword>
<evidence type="ECO:0000313" key="17">
    <source>
        <dbReference type="Proteomes" id="UP001187415"/>
    </source>
</evidence>
<dbReference type="InterPro" id="IPR001565">
    <property type="entry name" value="Synaptotagmin"/>
</dbReference>
<evidence type="ECO:0000256" key="6">
    <source>
        <dbReference type="ARBA" id="ARBA00022737"/>
    </source>
</evidence>
<feature type="compositionally biased region" description="Polar residues" evidence="14">
    <location>
        <begin position="20"/>
        <end position="34"/>
    </location>
</feature>
<gene>
    <name evidence="16" type="ORF">Q5P01_012419</name>
</gene>
<keyword evidence="7 13" id="KW-0106">Calcium</keyword>
<comment type="caution">
    <text evidence="16">The sequence shown here is derived from an EMBL/GenBank/DDBJ whole genome shotgun (WGS) entry which is preliminary data.</text>
</comment>
<protein>
    <recommendedName>
        <fullName evidence="13">Synaptotagmin</fullName>
    </recommendedName>
</protein>
<dbReference type="EMBL" id="JAUPFM010000009">
    <property type="protein sequence ID" value="KAK2842219.1"/>
    <property type="molecule type" value="Genomic_DNA"/>
</dbReference>
<evidence type="ECO:0000256" key="2">
    <source>
        <dbReference type="ARBA" id="ARBA00004349"/>
    </source>
</evidence>
<dbReference type="PRINTS" id="PR00360">
    <property type="entry name" value="C2DOMAIN"/>
</dbReference>
<dbReference type="FunFam" id="2.60.40.150:FF:000007">
    <property type="entry name" value="Synaptotagmin 1"/>
    <property type="match status" value="1"/>
</dbReference>
<dbReference type="GO" id="GO:0031045">
    <property type="term" value="C:dense core granule"/>
    <property type="evidence" value="ECO:0007669"/>
    <property type="project" value="TreeGrafter"/>
</dbReference>
<dbReference type="PRINTS" id="PR00399">
    <property type="entry name" value="SYNAPTOTAGMN"/>
</dbReference>
<keyword evidence="6" id="KW-0677">Repeat</keyword>
<evidence type="ECO:0000313" key="16">
    <source>
        <dbReference type="EMBL" id="KAK2842219.1"/>
    </source>
</evidence>
<dbReference type="InterPro" id="IPR035892">
    <property type="entry name" value="C2_domain_sf"/>
</dbReference>
<evidence type="ECO:0000256" key="12">
    <source>
        <dbReference type="ARBA" id="ARBA00023329"/>
    </source>
</evidence>
<dbReference type="GO" id="GO:0030424">
    <property type="term" value="C:axon"/>
    <property type="evidence" value="ECO:0007669"/>
    <property type="project" value="TreeGrafter"/>
</dbReference>
<comment type="subcellular location">
    <subcellularLocation>
        <location evidence="2">Cytoplasmic vesicle</location>
        <location evidence="2">Secretory vesicle</location>
        <location evidence="2">Chromaffin granule membrane</location>
        <topology evidence="2">Single-pass membrane protein</topology>
    </subcellularLocation>
    <subcellularLocation>
        <location evidence="1 13">Cytoplasmic vesicle</location>
        <location evidence="1 13">Secretory vesicle</location>
        <location evidence="1 13">Synaptic vesicle membrane</location>
        <topology evidence="1 13">Single-pass membrane protein</topology>
    </subcellularLocation>
</comment>
<feature type="domain" description="C2" evidence="15">
    <location>
        <begin position="243"/>
        <end position="376"/>
    </location>
</feature>
<keyword evidence="8 13" id="KW-1133">Transmembrane helix</keyword>
<dbReference type="GO" id="GO:0005544">
    <property type="term" value="F:calcium-dependent phospholipid binding"/>
    <property type="evidence" value="ECO:0007669"/>
    <property type="project" value="TreeGrafter"/>
</dbReference>
<keyword evidence="10 13" id="KW-0472">Membrane</keyword>
<dbReference type="CDD" id="cd08402">
    <property type="entry name" value="C2B_Synaptotagmin-1"/>
    <property type="match status" value="1"/>
</dbReference>
<dbReference type="Gene3D" id="2.60.40.150">
    <property type="entry name" value="C2 domain"/>
    <property type="match status" value="3"/>
</dbReference>
<accession>A0AA88MSC5</accession>
<dbReference type="PANTHER" id="PTHR10024">
    <property type="entry name" value="SYNAPTOTAGMIN"/>
    <property type="match status" value="1"/>
</dbReference>
<keyword evidence="11" id="KW-0325">Glycoprotein</keyword>
<dbReference type="GO" id="GO:0030672">
    <property type="term" value="C:synaptic vesicle membrane"/>
    <property type="evidence" value="ECO:0007669"/>
    <property type="project" value="UniProtKB-SubCell"/>
</dbReference>
<keyword evidence="9 13" id="KW-0770">Synapse</keyword>
<dbReference type="Pfam" id="PF00168">
    <property type="entry name" value="C2"/>
    <property type="match status" value="2"/>
</dbReference>
<dbReference type="GO" id="GO:0001786">
    <property type="term" value="F:phosphatidylserine binding"/>
    <property type="evidence" value="ECO:0007669"/>
    <property type="project" value="TreeGrafter"/>
</dbReference>
<comment type="similarity">
    <text evidence="3 13">Belongs to the synaptotagmin family.</text>
</comment>
<comment type="function">
    <text evidence="13">May have a regulatory role in the membrane interactions during trafficking of synaptic vesicles at the active zone of the synapse. It binds acidic phospholipids with a specificity that requires the presence of both an acidic head group and a diacyl backbone.</text>
</comment>
<proteinExistence type="inferred from homology"/>
<evidence type="ECO:0000256" key="5">
    <source>
        <dbReference type="ARBA" id="ARBA00022723"/>
    </source>
</evidence>
<dbReference type="GO" id="GO:0005886">
    <property type="term" value="C:plasma membrane"/>
    <property type="evidence" value="ECO:0007669"/>
    <property type="project" value="TreeGrafter"/>
</dbReference>
<feature type="transmembrane region" description="Helical" evidence="13">
    <location>
        <begin position="50"/>
        <end position="71"/>
    </location>
</feature>
<comment type="cofactor">
    <cofactor evidence="13">
        <name>Ca(2+)</name>
        <dbReference type="ChEBI" id="CHEBI:29108"/>
    </cofactor>
    <text evidence="13">Binds 3 Ca(2+) ions per subunit. The ions are bound to the C2 domains.</text>
</comment>
<dbReference type="PANTHER" id="PTHR10024:SF239">
    <property type="entry name" value="SYNAPTOTAGMIN-1"/>
    <property type="match status" value="1"/>
</dbReference>
<evidence type="ECO:0000256" key="14">
    <source>
        <dbReference type="SAM" id="MobiDB-lite"/>
    </source>
</evidence>
<dbReference type="GO" id="GO:0000149">
    <property type="term" value="F:SNARE binding"/>
    <property type="evidence" value="ECO:0007669"/>
    <property type="project" value="TreeGrafter"/>
</dbReference>
<dbReference type="SUPFAM" id="SSF49562">
    <property type="entry name" value="C2 domain (Calcium/lipid-binding domain, CaLB)"/>
    <property type="match status" value="2"/>
</dbReference>
<dbReference type="Proteomes" id="UP001187415">
    <property type="component" value="Unassembled WGS sequence"/>
</dbReference>
<keyword evidence="4 13" id="KW-0812">Transmembrane</keyword>
<keyword evidence="12 13" id="KW-0968">Cytoplasmic vesicle</keyword>
<organism evidence="16 17">
    <name type="scientific">Channa striata</name>
    <name type="common">Snakehead murrel</name>
    <name type="synonym">Ophicephalus striatus</name>
    <dbReference type="NCBI Taxonomy" id="64152"/>
    <lineage>
        <taxon>Eukaryota</taxon>
        <taxon>Metazoa</taxon>
        <taxon>Chordata</taxon>
        <taxon>Craniata</taxon>
        <taxon>Vertebrata</taxon>
        <taxon>Euteleostomi</taxon>
        <taxon>Actinopterygii</taxon>
        <taxon>Neopterygii</taxon>
        <taxon>Teleostei</taxon>
        <taxon>Neoteleostei</taxon>
        <taxon>Acanthomorphata</taxon>
        <taxon>Anabantaria</taxon>
        <taxon>Anabantiformes</taxon>
        <taxon>Channoidei</taxon>
        <taxon>Channidae</taxon>
        <taxon>Channa</taxon>
    </lineage>
</organism>
<dbReference type="CDD" id="cd21342">
    <property type="entry name" value="Syt1_2_N"/>
    <property type="match status" value="1"/>
</dbReference>
<evidence type="ECO:0000256" key="1">
    <source>
        <dbReference type="ARBA" id="ARBA00004254"/>
    </source>
</evidence>
<dbReference type="InterPro" id="IPR000008">
    <property type="entry name" value="C2_dom"/>
</dbReference>
<name>A0AA88MSC5_CHASR</name>
<evidence type="ECO:0000256" key="8">
    <source>
        <dbReference type="ARBA" id="ARBA00022989"/>
    </source>
</evidence>
<evidence type="ECO:0000256" key="7">
    <source>
        <dbReference type="ARBA" id="ARBA00022837"/>
    </source>
</evidence>
<feature type="compositionally biased region" description="Basic and acidic residues" evidence="14">
    <location>
        <begin position="80"/>
        <end position="97"/>
    </location>
</feature>
<dbReference type="GO" id="GO:0030276">
    <property type="term" value="F:clathrin binding"/>
    <property type="evidence" value="ECO:0007669"/>
    <property type="project" value="TreeGrafter"/>
</dbReference>
<dbReference type="AlphaFoldDB" id="A0AA88MSC5"/>
<evidence type="ECO:0000256" key="4">
    <source>
        <dbReference type="ARBA" id="ARBA00022692"/>
    </source>
</evidence>
<feature type="region of interest" description="Disordered" evidence="14">
    <location>
        <begin position="1"/>
        <end position="34"/>
    </location>
</feature>
<evidence type="ECO:0000256" key="9">
    <source>
        <dbReference type="ARBA" id="ARBA00023018"/>
    </source>
</evidence>
<evidence type="ECO:0000256" key="13">
    <source>
        <dbReference type="RuleBase" id="RU367154"/>
    </source>
</evidence>